<sequence>MADAPVKAVEETTTKLSKRRKPQQKRLYAKAVFTGYKRGLRNQHESTALLSIEGCRVKEDADFYVGKRCVYVYKSQQKKDKVRAIWGKITRRHGCSGSVRAKFHTNLPAKAMGHRIRIMLYPSRI</sequence>
<keyword evidence="2" id="KW-0689">Ribosomal protein</keyword>
<dbReference type="GO" id="GO:0005840">
    <property type="term" value="C:ribosome"/>
    <property type="evidence" value="ECO:0007669"/>
    <property type="project" value="UniProtKB-KW"/>
</dbReference>
<gene>
    <name evidence="7" type="ORF">HCN44_002353</name>
</gene>
<comment type="similarity">
    <text evidence="1">Belongs to the eukaryotic ribosomal protein eL33 family.</text>
</comment>
<dbReference type="InterPro" id="IPR009000">
    <property type="entry name" value="Transl_B-barrel_sf"/>
</dbReference>
<dbReference type="OrthoDB" id="1166329at2759"/>
<dbReference type="Proteomes" id="UP000639338">
    <property type="component" value="Unassembled WGS sequence"/>
</dbReference>
<dbReference type="Gene3D" id="2.40.10.190">
    <property type="entry name" value="translation elongation factor selb, chain A, domain 4"/>
    <property type="match status" value="1"/>
</dbReference>
<evidence type="ECO:0000313" key="7">
    <source>
        <dbReference type="EMBL" id="KAF7996707.1"/>
    </source>
</evidence>
<dbReference type="InterPro" id="IPR018266">
    <property type="entry name" value="Ribosomal_eL33_CS"/>
</dbReference>
<protein>
    <recommendedName>
        <fullName evidence="4">Large ribosomal subunit protein eL33</fullName>
    </recommendedName>
    <alternativeName>
        <fullName evidence="5">60S ribosomal protein L35a</fullName>
    </alternativeName>
</protein>
<dbReference type="HAMAP" id="MF_00573">
    <property type="entry name" value="Ribosomal_eL33"/>
    <property type="match status" value="1"/>
</dbReference>
<dbReference type="EMBL" id="JACMRX010000001">
    <property type="protein sequence ID" value="KAF7996707.1"/>
    <property type="molecule type" value="Genomic_DNA"/>
</dbReference>
<evidence type="ECO:0000256" key="5">
    <source>
        <dbReference type="ARBA" id="ARBA00035530"/>
    </source>
</evidence>
<proteinExistence type="inferred from homology"/>
<dbReference type="FunFam" id="2.40.10.190:FF:000001">
    <property type="entry name" value="60S ribosomal protein L35a"/>
    <property type="match status" value="1"/>
</dbReference>
<dbReference type="GO" id="GO:0003735">
    <property type="term" value="F:structural constituent of ribosome"/>
    <property type="evidence" value="ECO:0007669"/>
    <property type="project" value="InterPro"/>
</dbReference>
<keyword evidence="3" id="KW-0687">Ribonucleoprotein</keyword>
<reference evidence="7 8" key="1">
    <citation type="submission" date="2020-08" db="EMBL/GenBank/DDBJ databases">
        <title>Aphidius gifuensis genome sequencing and assembly.</title>
        <authorList>
            <person name="Du Z."/>
        </authorList>
    </citation>
    <scope>NUCLEOTIDE SEQUENCE [LARGE SCALE GENOMIC DNA]</scope>
    <source>
        <strain evidence="7">YNYX2018</strain>
        <tissue evidence="7">Adults</tissue>
    </source>
</reference>
<name>A0A835CUR1_APHGI</name>
<comment type="caution">
    <text evidence="7">The sequence shown here is derived from an EMBL/GenBank/DDBJ whole genome shotgun (WGS) entry which is preliminary data.</text>
</comment>
<dbReference type="GO" id="GO:1990904">
    <property type="term" value="C:ribonucleoprotein complex"/>
    <property type="evidence" value="ECO:0007669"/>
    <property type="project" value="UniProtKB-KW"/>
</dbReference>
<dbReference type="AlphaFoldDB" id="A0A835CUR1"/>
<dbReference type="SUPFAM" id="SSF50447">
    <property type="entry name" value="Translation proteins"/>
    <property type="match status" value="1"/>
</dbReference>
<evidence type="ECO:0000256" key="4">
    <source>
        <dbReference type="ARBA" id="ARBA00035228"/>
    </source>
</evidence>
<evidence type="ECO:0000256" key="3">
    <source>
        <dbReference type="ARBA" id="ARBA00023274"/>
    </source>
</evidence>
<evidence type="ECO:0000256" key="2">
    <source>
        <dbReference type="ARBA" id="ARBA00022980"/>
    </source>
</evidence>
<keyword evidence="8" id="KW-1185">Reference proteome</keyword>
<evidence type="ECO:0000313" key="8">
    <source>
        <dbReference type="Proteomes" id="UP000639338"/>
    </source>
</evidence>
<dbReference type="PROSITE" id="PS01105">
    <property type="entry name" value="RIBOSOMAL_L35AE"/>
    <property type="match status" value="1"/>
</dbReference>
<dbReference type="PANTHER" id="PTHR10902">
    <property type="entry name" value="60S RIBOSOMAL PROTEIN L35A"/>
    <property type="match status" value="1"/>
</dbReference>
<evidence type="ECO:0000256" key="6">
    <source>
        <dbReference type="SAM" id="MobiDB-lite"/>
    </source>
</evidence>
<dbReference type="GO" id="GO:0006412">
    <property type="term" value="P:translation"/>
    <property type="evidence" value="ECO:0007669"/>
    <property type="project" value="InterPro"/>
</dbReference>
<feature type="region of interest" description="Disordered" evidence="6">
    <location>
        <begin position="1"/>
        <end position="22"/>
    </location>
</feature>
<accession>A0A835CUR1</accession>
<dbReference type="Pfam" id="PF01247">
    <property type="entry name" value="Ribosomal_L35Ae"/>
    <property type="match status" value="1"/>
</dbReference>
<dbReference type="InterPro" id="IPR038661">
    <property type="entry name" value="Ribosomal_eL33_sf"/>
</dbReference>
<evidence type="ECO:0000256" key="1">
    <source>
        <dbReference type="ARBA" id="ARBA00009269"/>
    </source>
</evidence>
<organism evidence="7 8">
    <name type="scientific">Aphidius gifuensis</name>
    <name type="common">Parasitoid wasp</name>
    <dbReference type="NCBI Taxonomy" id="684658"/>
    <lineage>
        <taxon>Eukaryota</taxon>
        <taxon>Metazoa</taxon>
        <taxon>Ecdysozoa</taxon>
        <taxon>Arthropoda</taxon>
        <taxon>Hexapoda</taxon>
        <taxon>Insecta</taxon>
        <taxon>Pterygota</taxon>
        <taxon>Neoptera</taxon>
        <taxon>Endopterygota</taxon>
        <taxon>Hymenoptera</taxon>
        <taxon>Apocrita</taxon>
        <taxon>Ichneumonoidea</taxon>
        <taxon>Braconidae</taxon>
        <taxon>Aphidiinae</taxon>
        <taxon>Aphidius</taxon>
    </lineage>
</organism>
<dbReference type="InterPro" id="IPR001780">
    <property type="entry name" value="Ribosomal_eL33"/>
</dbReference>